<keyword evidence="4" id="KW-1185">Reference proteome</keyword>
<evidence type="ECO:0000256" key="1">
    <source>
        <dbReference type="SAM" id="MobiDB-lite"/>
    </source>
</evidence>
<protein>
    <recommendedName>
        <fullName evidence="5">DUF3592 domain-containing protein</fullName>
    </recommendedName>
</protein>
<evidence type="ECO:0000256" key="2">
    <source>
        <dbReference type="SAM" id="Phobius"/>
    </source>
</evidence>
<name>A0A9W4BBW4_9MYCO</name>
<dbReference type="Proteomes" id="UP000465785">
    <property type="component" value="Chromosome"/>
</dbReference>
<keyword evidence="2" id="KW-1133">Transmembrane helix</keyword>
<evidence type="ECO:0008006" key="5">
    <source>
        <dbReference type="Google" id="ProtNLM"/>
    </source>
</evidence>
<evidence type="ECO:0000313" key="3">
    <source>
        <dbReference type="EMBL" id="BBY94955.1"/>
    </source>
</evidence>
<sequence length="186" mass="19653">MEPTQWQPPHDPAQPYPQYGPANHGWPSPPPQWSPYGPPAGPSAVWAVLLWCVAAVSLIGSLIFGGIAYAGYWSSGYLDSYGVTTTATVTDVEVFTDTVTVEFTTDGGTPVSAEIVWFTGNNPDVGDEVEITYDPSDPSYAIEAGGDSEIVMAIVFIIGAFLGLVVMVGAVIGAVIVHRRRGKAHG</sequence>
<evidence type="ECO:0000313" key="4">
    <source>
        <dbReference type="Proteomes" id="UP000465785"/>
    </source>
</evidence>
<accession>A0A9W4BBW4</accession>
<reference evidence="3 4" key="1">
    <citation type="journal article" date="2019" name="Emerg. Microbes Infect.">
        <title>Comprehensive subspecies identification of 175 nontuberculous mycobacteria species based on 7547 genomic profiles.</title>
        <authorList>
            <person name="Matsumoto Y."/>
            <person name="Kinjo T."/>
            <person name="Motooka D."/>
            <person name="Nabeya D."/>
            <person name="Jung N."/>
            <person name="Uechi K."/>
            <person name="Horii T."/>
            <person name="Iida T."/>
            <person name="Fujita J."/>
            <person name="Nakamura S."/>
        </authorList>
    </citation>
    <scope>NUCLEOTIDE SEQUENCE [LARGE SCALE GENOMIC DNA]</scope>
    <source>
        <strain evidence="3 4">JCM 6399</strain>
    </source>
</reference>
<feature type="region of interest" description="Disordered" evidence="1">
    <location>
        <begin position="1"/>
        <end position="30"/>
    </location>
</feature>
<dbReference type="AlphaFoldDB" id="A0A9W4BBW4"/>
<feature type="transmembrane region" description="Helical" evidence="2">
    <location>
        <begin position="150"/>
        <end position="177"/>
    </location>
</feature>
<organism evidence="3 4">
    <name type="scientific">Mycobacterium gallinarum</name>
    <dbReference type="NCBI Taxonomy" id="39689"/>
    <lineage>
        <taxon>Bacteria</taxon>
        <taxon>Bacillati</taxon>
        <taxon>Actinomycetota</taxon>
        <taxon>Actinomycetes</taxon>
        <taxon>Mycobacteriales</taxon>
        <taxon>Mycobacteriaceae</taxon>
        <taxon>Mycobacterium</taxon>
    </lineage>
</organism>
<keyword evidence="2" id="KW-0472">Membrane</keyword>
<gene>
    <name evidence="3" type="ORF">MGALJ_46240</name>
</gene>
<keyword evidence="2" id="KW-0812">Transmembrane</keyword>
<proteinExistence type="predicted"/>
<dbReference type="EMBL" id="AP022601">
    <property type="protein sequence ID" value="BBY94955.1"/>
    <property type="molecule type" value="Genomic_DNA"/>
</dbReference>
<dbReference type="KEGG" id="mgau:MGALJ_46240"/>
<dbReference type="RefSeq" id="WP_163733363.1">
    <property type="nucleotide sequence ID" value="NZ_AP022601.1"/>
</dbReference>
<feature type="transmembrane region" description="Helical" evidence="2">
    <location>
        <begin position="44"/>
        <end position="72"/>
    </location>
</feature>